<keyword evidence="5" id="KW-1185">Reference proteome</keyword>
<dbReference type="CDD" id="cd04301">
    <property type="entry name" value="NAT_SF"/>
    <property type="match status" value="1"/>
</dbReference>
<dbReference type="STRING" id="1841860.GCA_900157375_00182"/>
<dbReference type="SUPFAM" id="SSF55729">
    <property type="entry name" value="Acyl-CoA N-acyltransferases (Nat)"/>
    <property type="match status" value="1"/>
</dbReference>
<dbReference type="Proteomes" id="UP000240988">
    <property type="component" value="Unassembled WGS sequence"/>
</dbReference>
<dbReference type="InterPro" id="IPR000182">
    <property type="entry name" value="GNAT_dom"/>
</dbReference>
<evidence type="ECO:0000313" key="4">
    <source>
        <dbReference type="EMBL" id="SPM32383.1"/>
    </source>
</evidence>
<dbReference type="EMBL" id="FUFA01000001">
    <property type="protein sequence ID" value="SPM32383.1"/>
    <property type="molecule type" value="Genomic_DNA"/>
</dbReference>
<evidence type="ECO:0000313" key="5">
    <source>
        <dbReference type="Proteomes" id="UP000240988"/>
    </source>
</evidence>
<dbReference type="GO" id="GO:0016747">
    <property type="term" value="F:acyltransferase activity, transferring groups other than amino-acyl groups"/>
    <property type="evidence" value="ECO:0007669"/>
    <property type="project" value="InterPro"/>
</dbReference>
<keyword evidence="1 4" id="KW-0808">Transferase</keyword>
<feature type="non-terminal residue" evidence="4">
    <location>
        <position position="1"/>
    </location>
</feature>
<reference evidence="4 5" key="1">
    <citation type="submission" date="2017-01" db="EMBL/GenBank/DDBJ databases">
        <authorList>
            <consortium name="Urmite Genomes"/>
        </authorList>
    </citation>
    <scope>NUCLEOTIDE SEQUENCE [LARGE SCALE GENOMIC DNA]</scope>
    <source>
        <strain evidence="4 5">AB57</strain>
    </source>
</reference>
<keyword evidence="2 4" id="KW-0012">Acyltransferase</keyword>
<feature type="domain" description="N-acetyltransferase" evidence="3">
    <location>
        <begin position="14"/>
        <end position="175"/>
    </location>
</feature>
<name>A0A2U3NLS6_9MYCO</name>
<dbReference type="AlphaFoldDB" id="A0A2U3NLS6"/>
<organism evidence="4 5">
    <name type="scientific">Mycobacterium rhizamassiliense</name>
    <dbReference type="NCBI Taxonomy" id="1841860"/>
    <lineage>
        <taxon>Bacteria</taxon>
        <taxon>Bacillati</taxon>
        <taxon>Actinomycetota</taxon>
        <taxon>Actinomycetes</taxon>
        <taxon>Mycobacteriales</taxon>
        <taxon>Mycobacteriaceae</taxon>
        <taxon>Mycobacterium</taxon>
    </lineage>
</organism>
<gene>
    <name evidence="4" type="ORF">MRAB57_181</name>
</gene>
<dbReference type="Gene3D" id="3.40.630.30">
    <property type="match status" value="1"/>
</dbReference>
<dbReference type="PANTHER" id="PTHR43072:SF23">
    <property type="entry name" value="UPF0039 PROTEIN C11D3.02C"/>
    <property type="match status" value="1"/>
</dbReference>
<dbReference type="PROSITE" id="PS51186">
    <property type="entry name" value="GNAT"/>
    <property type="match status" value="1"/>
</dbReference>
<evidence type="ECO:0000259" key="3">
    <source>
        <dbReference type="PROSITE" id="PS51186"/>
    </source>
</evidence>
<sequence>LFGAERSAWSLMFPHVRRASAADAAACVDIYRPYVLDTAVTFETDVPTTQEMARRIEGALATHEWLVLEFDGDIGGYAYAHQFNPRPAYRWSVETSVYVAAQRHRRGAGRLLYDELLRRLRQHGFRRAFAGIAQPNEASNALHRAFGFAPAGRYRRVGWKRGEWHDVEWWQLDLDGPGDEAGPPRPLTT</sequence>
<dbReference type="Pfam" id="PF13420">
    <property type="entry name" value="Acetyltransf_4"/>
    <property type="match status" value="1"/>
</dbReference>
<dbReference type="InterPro" id="IPR016181">
    <property type="entry name" value="Acyl_CoA_acyltransferase"/>
</dbReference>
<evidence type="ECO:0000256" key="1">
    <source>
        <dbReference type="ARBA" id="ARBA00022679"/>
    </source>
</evidence>
<protein>
    <submittedName>
        <fullName evidence="4">L-amino acid N-acyltransferase YncA</fullName>
    </submittedName>
</protein>
<proteinExistence type="predicted"/>
<dbReference type="PANTHER" id="PTHR43072">
    <property type="entry name" value="N-ACETYLTRANSFERASE"/>
    <property type="match status" value="1"/>
</dbReference>
<evidence type="ECO:0000256" key="2">
    <source>
        <dbReference type="ARBA" id="ARBA00023315"/>
    </source>
</evidence>
<accession>A0A2U3NLS6</accession>